<dbReference type="Pfam" id="PF08492">
    <property type="entry name" value="SRP72"/>
    <property type="match status" value="1"/>
</dbReference>
<sequence length="272" mass="31914">MIERTVKYKKPSPKPEKNRDVRLPRLYKSLYDQIINNHYKNALKTVNKLQRLDTDNEELIKTRIFILLQLDQFSHASSLIQSSSQPFAYEHAYTNYRLKNEHLASQSISPDSDDRKWKILSAQLLYRQGDYKSAIDLYESLMSDLSPDTDEYTDLETNLKASKECLDFHRHGYLQAMDELNVPPLDVLENNPAPFPDNYKPPAIDTSSVTVSSATTETPSKLLKQKEKRRAAMHSKHANKNMQIDPERWLPMKERSYYRKPRQQMSINHKRR</sequence>
<gene>
    <name evidence="11" type="ORF">E3P99_03168</name>
</gene>
<dbReference type="GO" id="GO:0006614">
    <property type="term" value="P:SRP-dependent cotranslational protein targeting to membrane"/>
    <property type="evidence" value="ECO:0007669"/>
    <property type="project" value="InterPro"/>
</dbReference>
<evidence type="ECO:0000256" key="1">
    <source>
        <dbReference type="ARBA" id="ARBA00004240"/>
    </source>
</evidence>
<dbReference type="GO" id="GO:0005786">
    <property type="term" value="C:signal recognition particle, endoplasmic reticulum targeting"/>
    <property type="evidence" value="ECO:0007669"/>
    <property type="project" value="UniProtKB-KW"/>
</dbReference>
<dbReference type="Proteomes" id="UP000310189">
    <property type="component" value="Unassembled WGS sequence"/>
</dbReference>
<dbReference type="GO" id="GO:0008312">
    <property type="term" value="F:7S RNA binding"/>
    <property type="evidence" value="ECO:0007669"/>
    <property type="project" value="InterPro"/>
</dbReference>
<dbReference type="AlphaFoldDB" id="A0A4T0FH99"/>
<dbReference type="Gene3D" id="1.25.40.10">
    <property type="entry name" value="Tetratricopeptide repeat domain"/>
    <property type="match status" value="1"/>
</dbReference>
<evidence type="ECO:0000259" key="10">
    <source>
        <dbReference type="Pfam" id="PF08492"/>
    </source>
</evidence>
<evidence type="ECO:0000256" key="7">
    <source>
        <dbReference type="ARBA" id="ARBA00023135"/>
    </source>
</evidence>
<accession>A0A4T0FH99</accession>
<feature type="compositionally biased region" description="Low complexity" evidence="9">
    <location>
        <begin position="206"/>
        <end position="220"/>
    </location>
</feature>
<dbReference type="EMBL" id="SPNW01000055">
    <property type="protein sequence ID" value="TIA87459.1"/>
    <property type="molecule type" value="Genomic_DNA"/>
</dbReference>
<evidence type="ECO:0000256" key="5">
    <source>
        <dbReference type="ARBA" id="ARBA00022490"/>
    </source>
</evidence>
<protein>
    <recommendedName>
        <fullName evidence="4">Signal recognition particle subunit SRP72</fullName>
    </recommendedName>
</protein>
<evidence type="ECO:0000256" key="3">
    <source>
        <dbReference type="ARBA" id="ARBA00007676"/>
    </source>
</evidence>
<dbReference type="PANTHER" id="PTHR14094:SF9">
    <property type="entry name" value="SIGNAL RECOGNITION PARTICLE SUBUNIT SRP72"/>
    <property type="match status" value="1"/>
</dbReference>
<dbReference type="OrthoDB" id="5421607at2759"/>
<dbReference type="InterPro" id="IPR013699">
    <property type="entry name" value="Signal_recog_part_SRP72_RNA-bd"/>
</dbReference>
<evidence type="ECO:0000313" key="12">
    <source>
        <dbReference type="Proteomes" id="UP000310189"/>
    </source>
</evidence>
<comment type="subcellular location">
    <subcellularLocation>
        <location evidence="2">Cytoplasm</location>
    </subcellularLocation>
    <subcellularLocation>
        <location evidence="1">Endoplasmic reticulum</location>
    </subcellularLocation>
</comment>
<comment type="caution">
    <text evidence="11">The sequence shown here is derived from an EMBL/GenBank/DDBJ whole genome shotgun (WGS) entry which is preliminary data.</text>
</comment>
<dbReference type="InterPro" id="IPR026270">
    <property type="entry name" value="SRP72"/>
</dbReference>
<evidence type="ECO:0000256" key="6">
    <source>
        <dbReference type="ARBA" id="ARBA00022824"/>
    </source>
</evidence>
<keyword evidence="6" id="KW-0256">Endoplasmic reticulum</keyword>
<dbReference type="SUPFAM" id="SSF48452">
    <property type="entry name" value="TPR-like"/>
    <property type="match status" value="1"/>
</dbReference>
<dbReference type="GO" id="GO:0043022">
    <property type="term" value="F:ribosome binding"/>
    <property type="evidence" value="ECO:0007669"/>
    <property type="project" value="TreeGrafter"/>
</dbReference>
<keyword evidence="12" id="KW-1185">Reference proteome</keyword>
<dbReference type="InterPro" id="IPR031545">
    <property type="entry name" value="SRP72_TPR-like"/>
</dbReference>
<proteinExistence type="inferred from homology"/>
<comment type="similarity">
    <text evidence="3">Belongs to the SRP72 family.</text>
</comment>
<reference evidence="11 12" key="1">
    <citation type="submission" date="2019-03" db="EMBL/GenBank/DDBJ databases">
        <title>Sequencing 23 genomes of Wallemia ichthyophaga.</title>
        <authorList>
            <person name="Gostincar C."/>
        </authorList>
    </citation>
    <scope>NUCLEOTIDE SEQUENCE [LARGE SCALE GENOMIC DNA]</scope>
    <source>
        <strain evidence="11 12">EXF-5753</strain>
    </source>
</reference>
<dbReference type="PANTHER" id="PTHR14094">
    <property type="entry name" value="SIGNAL RECOGNITION PARTICLE 72"/>
    <property type="match status" value="1"/>
</dbReference>
<feature type="domain" description="Signal recognition particle SRP72 subunit RNA-binding" evidence="10">
    <location>
        <begin position="212"/>
        <end position="260"/>
    </location>
</feature>
<evidence type="ECO:0000256" key="9">
    <source>
        <dbReference type="SAM" id="MobiDB-lite"/>
    </source>
</evidence>
<name>A0A4T0FH99_9BASI</name>
<keyword evidence="7" id="KW-0733">Signal recognition particle</keyword>
<dbReference type="Pfam" id="PF17004">
    <property type="entry name" value="SRP_TPR_like"/>
    <property type="match status" value="1"/>
</dbReference>
<feature type="compositionally biased region" description="Basic residues" evidence="9">
    <location>
        <begin position="226"/>
        <end position="239"/>
    </location>
</feature>
<feature type="region of interest" description="Disordered" evidence="9">
    <location>
        <begin position="203"/>
        <end position="248"/>
    </location>
</feature>
<dbReference type="GO" id="GO:0005783">
    <property type="term" value="C:endoplasmic reticulum"/>
    <property type="evidence" value="ECO:0007669"/>
    <property type="project" value="UniProtKB-SubCell"/>
</dbReference>
<evidence type="ECO:0000256" key="8">
    <source>
        <dbReference type="ARBA" id="ARBA00023274"/>
    </source>
</evidence>
<keyword evidence="8" id="KW-0687">Ribonucleoprotein</keyword>
<organism evidence="11 12">
    <name type="scientific">Wallemia hederae</name>
    <dbReference type="NCBI Taxonomy" id="1540922"/>
    <lineage>
        <taxon>Eukaryota</taxon>
        <taxon>Fungi</taxon>
        <taxon>Dikarya</taxon>
        <taxon>Basidiomycota</taxon>
        <taxon>Wallemiomycotina</taxon>
        <taxon>Wallemiomycetes</taxon>
        <taxon>Wallemiales</taxon>
        <taxon>Wallemiaceae</taxon>
        <taxon>Wallemia</taxon>
    </lineage>
</organism>
<keyword evidence="5" id="KW-0963">Cytoplasm</keyword>
<evidence type="ECO:0000256" key="4">
    <source>
        <dbReference type="ARBA" id="ARBA00018350"/>
    </source>
</evidence>
<evidence type="ECO:0000256" key="2">
    <source>
        <dbReference type="ARBA" id="ARBA00004496"/>
    </source>
</evidence>
<evidence type="ECO:0000313" key="11">
    <source>
        <dbReference type="EMBL" id="TIA87459.1"/>
    </source>
</evidence>
<dbReference type="InterPro" id="IPR011990">
    <property type="entry name" value="TPR-like_helical_dom_sf"/>
</dbReference>